<dbReference type="InterPro" id="IPR015946">
    <property type="entry name" value="KH_dom-like_a/b"/>
</dbReference>
<dbReference type="InterPro" id="IPR000238">
    <property type="entry name" value="RbfA"/>
</dbReference>
<comment type="subunit">
    <text evidence="2">Monomer. Binds 30S ribosomal subunits, but not 50S ribosomal subunits or 70S ribosomes.</text>
</comment>
<sequence>MSELRVNRLAEQIKKEITYVLATKVKNHDLGFVTVTEVALTGDYSQAKVFYTVLGGEREKEKTKEAFKKIKGFVKSEVAKKIKIRKFPELIFQYDTTAEYALHIESLIASVSKKEKDEEKNN</sequence>
<evidence type="ECO:0000256" key="1">
    <source>
        <dbReference type="ARBA" id="ARBA00022517"/>
    </source>
</evidence>
<dbReference type="InterPro" id="IPR023799">
    <property type="entry name" value="RbfA_dom_sf"/>
</dbReference>
<keyword evidence="1 2" id="KW-0690">Ribosome biogenesis</keyword>
<comment type="similarity">
    <text evidence="2">Belongs to the RbfA family.</text>
</comment>
<reference evidence="3 4" key="1">
    <citation type="submission" date="2011-03" db="EMBL/GenBank/DDBJ databases">
        <title>The Genome Sequence of Gemella haemolysans M341.</title>
        <authorList>
            <consortium name="The Broad Institute Genome Sequencing Platform"/>
            <consortium name="The Broad Institute Genome Sequencing Center for Infectious Disease"/>
            <person name="Earl A."/>
            <person name="Ward D."/>
            <person name="Feldgarden M."/>
            <person name="Gevers D."/>
            <person name="Sibley C.D."/>
            <person name="Field T.R."/>
            <person name="Grinwis M."/>
            <person name="Eshaghurshan C.S."/>
            <person name="Surette M.G."/>
            <person name="Young S.K."/>
            <person name="Zeng Q."/>
            <person name="Gargeya S."/>
            <person name="Fitzgerald M."/>
            <person name="Haas B."/>
            <person name="Abouelleil A."/>
            <person name="Alvarado L."/>
            <person name="Arachchi H.M."/>
            <person name="Berlin A."/>
            <person name="Brown A."/>
            <person name="Chapman S.B."/>
            <person name="Chen Z."/>
            <person name="Dunbar C."/>
            <person name="Freedman E."/>
            <person name="Gearin G."/>
            <person name="Gellesch M."/>
            <person name="Goldberg J."/>
            <person name="Griggs A."/>
            <person name="Gujja S."/>
            <person name="Heilman E.R."/>
            <person name="Heiman D."/>
            <person name="Howarth C."/>
            <person name="Larson L."/>
            <person name="Lui A."/>
            <person name="MacDonald P.J.P."/>
            <person name="Mehta T."/>
            <person name="Montmayeur A."/>
            <person name="Murphy C."/>
            <person name="Neiman D."/>
            <person name="Pearson M."/>
            <person name="Priest M."/>
            <person name="Roberts A."/>
            <person name="Saif S."/>
            <person name="Shea T."/>
            <person name="Shenoy N."/>
            <person name="Sisk P."/>
            <person name="Stolte C."/>
            <person name="Sykes S."/>
            <person name="White J."/>
            <person name="Yandava C."/>
            <person name="Wortman J."/>
            <person name="Nusbaum C."/>
            <person name="Birren B."/>
        </authorList>
    </citation>
    <scope>NUCLEOTIDE SEQUENCE [LARGE SCALE GENOMIC DNA]</scope>
    <source>
        <strain evidence="3 4">M341</strain>
    </source>
</reference>
<dbReference type="NCBIfam" id="TIGR00082">
    <property type="entry name" value="rbfA"/>
    <property type="match status" value="1"/>
</dbReference>
<organism evidence="3 4">
    <name type="scientific">Gemella haemolysans M341</name>
    <dbReference type="NCBI Taxonomy" id="562981"/>
    <lineage>
        <taxon>Bacteria</taxon>
        <taxon>Bacillati</taxon>
        <taxon>Bacillota</taxon>
        <taxon>Bacilli</taxon>
        <taxon>Bacillales</taxon>
        <taxon>Gemellaceae</taxon>
        <taxon>Gemella</taxon>
    </lineage>
</organism>
<comment type="caution">
    <text evidence="3">The sequence shown here is derived from an EMBL/GenBank/DDBJ whole genome shotgun (WGS) entry which is preliminary data.</text>
</comment>
<gene>
    <name evidence="2" type="primary">rbfA</name>
    <name evidence="3" type="ORF">HMPREF0428_00293</name>
</gene>
<evidence type="ECO:0000313" key="3">
    <source>
        <dbReference type="EMBL" id="EGF87418.1"/>
    </source>
</evidence>
<dbReference type="GO" id="GO:0030490">
    <property type="term" value="P:maturation of SSU-rRNA"/>
    <property type="evidence" value="ECO:0007669"/>
    <property type="project" value="UniProtKB-UniRule"/>
</dbReference>
<dbReference type="EMBL" id="ACRO01000003">
    <property type="protein sequence ID" value="EGF87418.1"/>
    <property type="molecule type" value="Genomic_DNA"/>
</dbReference>
<dbReference type="PANTHER" id="PTHR33515">
    <property type="entry name" value="RIBOSOME-BINDING FACTOR A, CHLOROPLASTIC-RELATED"/>
    <property type="match status" value="1"/>
</dbReference>
<dbReference type="RefSeq" id="WP_003146160.1">
    <property type="nucleotide sequence ID" value="NZ_GL883582.1"/>
</dbReference>
<dbReference type="Pfam" id="PF02033">
    <property type="entry name" value="RBFA"/>
    <property type="match status" value="1"/>
</dbReference>
<dbReference type="InterPro" id="IPR020053">
    <property type="entry name" value="Ribosome-bd_factorA_CS"/>
</dbReference>
<evidence type="ECO:0000256" key="2">
    <source>
        <dbReference type="HAMAP-Rule" id="MF_00003"/>
    </source>
</evidence>
<dbReference type="PROSITE" id="PS01319">
    <property type="entry name" value="RBFA"/>
    <property type="match status" value="1"/>
</dbReference>
<dbReference type="SUPFAM" id="SSF89919">
    <property type="entry name" value="Ribosome-binding factor A, RbfA"/>
    <property type="match status" value="1"/>
</dbReference>
<dbReference type="GO" id="GO:0005829">
    <property type="term" value="C:cytosol"/>
    <property type="evidence" value="ECO:0007669"/>
    <property type="project" value="TreeGrafter"/>
</dbReference>
<comment type="function">
    <text evidence="2">One of several proteins that assist in the late maturation steps of the functional core of the 30S ribosomal subunit. Associates with free 30S ribosomal subunits (but not with 30S subunits that are part of 70S ribosomes or polysomes). Required for efficient processing of 16S rRNA. May interact with the 5'-terminal helix region of 16S rRNA.</text>
</comment>
<accession>A0AA87AT00</accession>
<dbReference type="HAMAP" id="MF_00003">
    <property type="entry name" value="RbfA"/>
    <property type="match status" value="1"/>
</dbReference>
<name>A0AA87AT00_9BACL</name>
<proteinExistence type="inferred from homology"/>
<evidence type="ECO:0000313" key="4">
    <source>
        <dbReference type="Proteomes" id="UP000004773"/>
    </source>
</evidence>
<dbReference type="AlphaFoldDB" id="A0AA87AT00"/>
<dbReference type="GO" id="GO:0043024">
    <property type="term" value="F:ribosomal small subunit binding"/>
    <property type="evidence" value="ECO:0007669"/>
    <property type="project" value="TreeGrafter"/>
</dbReference>
<dbReference type="Gene3D" id="3.30.300.20">
    <property type="match status" value="1"/>
</dbReference>
<dbReference type="Proteomes" id="UP000004773">
    <property type="component" value="Unassembled WGS sequence"/>
</dbReference>
<keyword evidence="2" id="KW-0963">Cytoplasm</keyword>
<comment type="subcellular location">
    <subcellularLocation>
        <location evidence="2">Cytoplasm</location>
    </subcellularLocation>
</comment>
<protein>
    <recommendedName>
        <fullName evidence="2">Ribosome-binding factor A</fullName>
    </recommendedName>
</protein>
<dbReference type="PANTHER" id="PTHR33515:SF1">
    <property type="entry name" value="RIBOSOME-BINDING FACTOR A, CHLOROPLASTIC-RELATED"/>
    <property type="match status" value="1"/>
</dbReference>